<sequence>LSEADVLGVQLRAKLVVLSCCYSGRGEIKAEGVVGIARAFLGAGARSVIASLWALSDEATLEFMKHFYEHLVEGKSASKSLHQAMKWMRESDKFNAVQYWAPFVLIGDDVTLNF</sequence>
<evidence type="ECO:0000313" key="3">
    <source>
        <dbReference type="Proteomes" id="UP001159427"/>
    </source>
</evidence>
<evidence type="ECO:0000313" key="2">
    <source>
        <dbReference type="EMBL" id="CAH3193261.1"/>
    </source>
</evidence>
<feature type="non-terminal residue" evidence="2">
    <location>
        <position position="114"/>
    </location>
</feature>
<dbReference type="Proteomes" id="UP001159427">
    <property type="component" value="Unassembled WGS sequence"/>
</dbReference>
<feature type="non-terminal residue" evidence="2">
    <location>
        <position position="1"/>
    </location>
</feature>
<dbReference type="EMBL" id="CALNXI010003434">
    <property type="protein sequence ID" value="CAH3193261.1"/>
    <property type="molecule type" value="Genomic_DNA"/>
</dbReference>
<name>A0ABN8SQ93_9CNID</name>
<organism evidence="2 3">
    <name type="scientific">Porites evermanni</name>
    <dbReference type="NCBI Taxonomy" id="104178"/>
    <lineage>
        <taxon>Eukaryota</taxon>
        <taxon>Metazoa</taxon>
        <taxon>Cnidaria</taxon>
        <taxon>Anthozoa</taxon>
        <taxon>Hexacorallia</taxon>
        <taxon>Scleractinia</taxon>
        <taxon>Fungiina</taxon>
        <taxon>Poritidae</taxon>
        <taxon>Porites</taxon>
    </lineage>
</organism>
<dbReference type="PANTHER" id="PTHR10098">
    <property type="entry name" value="RAPSYN-RELATED"/>
    <property type="match status" value="1"/>
</dbReference>
<protein>
    <recommendedName>
        <fullName evidence="1">CHAT domain-containing protein</fullName>
    </recommendedName>
</protein>
<reference evidence="2 3" key="1">
    <citation type="submission" date="2022-05" db="EMBL/GenBank/DDBJ databases">
        <authorList>
            <consortium name="Genoscope - CEA"/>
            <person name="William W."/>
        </authorList>
    </citation>
    <scope>NUCLEOTIDE SEQUENCE [LARGE SCALE GENOMIC DNA]</scope>
</reference>
<proteinExistence type="predicted"/>
<comment type="caution">
    <text evidence="2">The sequence shown here is derived from an EMBL/GenBank/DDBJ whole genome shotgun (WGS) entry which is preliminary data.</text>
</comment>
<dbReference type="InterPro" id="IPR024983">
    <property type="entry name" value="CHAT_dom"/>
</dbReference>
<gene>
    <name evidence="2" type="ORF">PEVE_00025505</name>
</gene>
<dbReference type="PANTHER" id="PTHR10098:SF106">
    <property type="entry name" value="TETRATRICOPEPTIDE REPEAT PROTEIN 28-LIKE PROTEIN"/>
    <property type="match status" value="1"/>
</dbReference>
<feature type="domain" description="CHAT" evidence="1">
    <location>
        <begin position="1"/>
        <end position="108"/>
    </location>
</feature>
<evidence type="ECO:0000259" key="1">
    <source>
        <dbReference type="Pfam" id="PF12770"/>
    </source>
</evidence>
<keyword evidence="3" id="KW-1185">Reference proteome</keyword>
<dbReference type="Pfam" id="PF12770">
    <property type="entry name" value="CHAT"/>
    <property type="match status" value="1"/>
</dbReference>
<accession>A0ABN8SQ93</accession>